<dbReference type="Gene3D" id="3.10.450.50">
    <property type="match status" value="1"/>
</dbReference>
<dbReference type="Proteomes" id="UP000295606">
    <property type="component" value="Unassembled WGS sequence"/>
</dbReference>
<gene>
    <name evidence="2" type="ORF">E1N52_02600</name>
</gene>
<dbReference type="AlphaFoldDB" id="A0A4R5LKU2"/>
<name>A0A4R5LKU2_9BURK</name>
<comment type="caution">
    <text evidence="2">The sequence shown here is derived from an EMBL/GenBank/DDBJ whole genome shotgun (WGS) entry which is preliminary data.</text>
</comment>
<evidence type="ECO:0000313" key="3">
    <source>
        <dbReference type="Proteomes" id="UP000295606"/>
    </source>
</evidence>
<organism evidence="2 3">
    <name type="scientific">Paraburkholderia guartelaensis</name>
    <dbReference type="NCBI Taxonomy" id="2546446"/>
    <lineage>
        <taxon>Bacteria</taxon>
        <taxon>Pseudomonadati</taxon>
        <taxon>Pseudomonadota</taxon>
        <taxon>Betaproteobacteria</taxon>
        <taxon>Burkholderiales</taxon>
        <taxon>Burkholderiaceae</taxon>
        <taxon>Paraburkholderia</taxon>
    </lineage>
</organism>
<dbReference type="EMBL" id="SMOD01000002">
    <property type="protein sequence ID" value="TDG10266.1"/>
    <property type="molecule type" value="Genomic_DNA"/>
</dbReference>
<evidence type="ECO:0000313" key="2">
    <source>
        <dbReference type="EMBL" id="TDG10266.1"/>
    </source>
</evidence>
<accession>A0A4R5LKU2</accession>
<dbReference type="SUPFAM" id="SSF54427">
    <property type="entry name" value="NTF2-like"/>
    <property type="match status" value="1"/>
</dbReference>
<feature type="domain" description="SnoaL-like" evidence="1">
    <location>
        <begin position="20"/>
        <end position="138"/>
    </location>
</feature>
<dbReference type="Pfam" id="PF12680">
    <property type="entry name" value="SnoaL_2"/>
    <property type="match status" value="1"/>
</dbReference>
<dbReference type="InterPro" id="IPR032710">
    <property type="entry name" value="NTF2-like_dom_sf"/>
</dbReference>
<dbReference type="OrthoDB" id="672913at2"/>
<protein>
    <recommendedName>
        <fullName evidence="1">SnoaL-like domain-containing protein</fullName>
    </recommendedName>
</protein>
<dbReference type="InterPro" id="IPR037401">
    <property type="entry name" value="SnoaL-like"/>
</dbReference>
<proteinExistence type="predicted"/>
<reference evidence="2 3" key="1">
    <citation type="submission" date="2019-03" db="EMBL/GenBank/DDBJ databases">
        <title>Paraburkholderia sp. isolated from native Mimosa gymnas in Guartela State Park, Brazil.</title>
        <authorList>
            <person name="Paulitsch F."/>
            <person name="Hungria M."/>
            <person name="Delamuta J.R.M."/>
            <person name="Ribeiro R.A."/>
            <person name="Dall'Agnol R."/>
            <person name="Silva J.S.B."/>
        </authorList>
    </citation>
    <scope>NUCLEOTIDE SEQUENCE [LARGE SCALE GENOMIC DNA]</scope>
    <source>
        <strain evidence="2 3">CNPSo 3008</strain>
    </source>
</reference>
<sequence>MLEVPEGRAITTGERANRAVLRFFEAYRRQDVEGMVDACVDNANFRYVPAEVMRKQRVVRGDGKVRGIGKTWWSSLIDAFPDLTNDVQWIGNDDEGNVAVEVTISGTQAKAFGTLANSGKHYDLVHLFLFHVNREGLIDDIVAYWDTADWYRQLGRLECD</sequence>
<evidence type="ECO:0000259" key="1">
    <source>
        <dbReference type="Pfam" id="PF12680"/>
    </source>
</evidence>
<dbReference type="RefSeq" id="WP_133179921.1">
    <property type="nucleotide sequence ID" value="NZ_SMOD01000002.1"/>
</dbReference>